<dbReference type="InterPro" id="IPR001434">
    <property type="entry name" value="OmcB-like_DUF11"/>
</dbReference>
<dbReference type="InterPro" id="IPR013783">
    <property type="entry name" value="Ig-like_fold"/>
</dbReference>
<proteinExistence type="predicted"/>
<accession>A0AAW9SC87</accession>
<feature type="domain" description="Secretion system C-terminal sorting" evidence="4">
    <location>
        <begin position="1061"/>
        <end position="1136"/>
    </location>
</feature>
<dbReference type="InterPro" id="IPR047589">
    <property type="entry name" value="DUF11_rpt"/>
</dbReference>
<gene>
    <name evidence="5" type="ORF">AAG747_13555</name>
</gene>
<organism evidence="5 6">
    <name type="scientific">Rapidithrix thailandica</name>
    <dbReference type="NCBI Taxonomy" id="413964"/>
    <lineage>
        <taxon>Bacteria</taxon>
        <taxon>Pseudomonadati</taxon>
        <taxon>Bacteroidota</taxon>
        <taxon>Cytophagia</taxon>
        <taxon>Cytophagales</taxon>
        <taxon>Flammeovirgaceae</taxon>
        <taxon>Rapidithrix</taxon>
    </lineage>
</organism>
<dbReference type="InterPro" id="IPR051172">
    <property type="entry name" value="Chlamydia_OmcB"/>
</dbReference>
<dbReference type="NCBIfam" id="TIGR04183">
    <property type="entry name" value="Por_Secre_tail"/>
    <property type="match status" value="1"/>
</dbReference>
<reference evidence="5 6" key="1">
    <citation type="submission" date="2024-04" db="EMBL/GenBank/DDBJ databases">
        <title>Novel genus in family Flammeovirgaceae.</title>
        <authorList>
            <person name="Nguyen T.H."/>
            <person name="Vuong T.Q."/>
            <person name="Le H."/>
            <person name="Kim S.-G."/>
        </authorList>
    </citation>
    <scope>NUCLEOTIDE SEQUENCE [LARGE SCALE GENOMIC DNA]</scope>
    <source>
        <strain evidence="5 6">JCM 23209</strain>
    </source>
</reference>
<dbReference type="InterPro" id="IPR011050">
    <property type="entry name" value="Pectin_lyase_fold/virulence"/>
</dbReference>
<dbReference type="NCBIfam" id="TIGR01451">
    <property type="entry name" value="B_ant_repeat"/>
    <property type="match status" value="1"/>
</dbReference>
<keyword evidence="6" id="KW-1185">Reference proteome</keyword>
<keyword evidence="1" id="KW-1133">Transmembrane helix</keyword>
<evidence type="ECO:0000259" key="2">
    <source>
        <dbReference type="Pfam" id="PF01345"/>
    </source>
</evidence>
<name>A0AAW9SC87_9BACT</name>
<dbReference type="Gene3D" id="2.60.40.10">
    <property type="entry name" value="Immunoglobulins"/>
    <property type="match status" value="1"/>
</dbReference>
<dbReference type="EMBL" id="JBDKWZ010000007">
    <property type="protein sequence ID" value="MEN7548943.1"/>
    <property type="molecule type" value="Genomic_DNA"/>
</dbReference>
<feature type="domain" description="Periplasmic copper-binding protein NosD beta helix" evidence="3">
    <location>
        <begin position="556"/>
        <end position="679"/>
    </location>
</feature>
<dbReference type="SUPFAM" id="SSF51126">
    <property type="entry name" value="Pectin lyase-like"/>
    <property type="match status" value="2"/>
</dbReference>
<dbReference type="InterPro" id="IPR007742">
    <property type="entry name" value="NosD_dom"/>
</dbReference>
<dbReference type="Pfam" id="PF05048">
    <property type="entry name" value="NosD"/>
    <property type="match status" value="1"/>
</dbReference>
<sequence length="1140" mass="119695">MQKMIMKGFFRLHLWKVVGLIGMMNVYGLVTGNSMAIAQKVFTVNVAGDEGDPDAGEPGDDGLCDVDPNTPGEQCTFRAAIQNHNANRHLGQNEINFDVSLPSNGRVTIMVGSTGLGPLPPVLGSVSIDGLNIGNNAGGRVVLDGSMAGSNAIGLQLLGGQCIIRWLVIHSFDAHGIMISGTPPPGEGGHLIENNWIGVDSTGMVDMGNGGDGIFIDDTPDNTIGGEGFIQHGNVISGNGGYAIRIVGQDPDESGSNRSGATNNVVQGNALGLAANLGDPIPNTSGGILIENARDQLIGGESNSEEEKEKVGNKIVGEKNGITLKGSLSKGVRLLGNFIGKDGTGAKFKVGILAGGGDQLTIDGNVLTNIDSVGVEAFLDFGGSYNIKDNLFNGSMIVGAKVQFNTTDSVQLTYQNNFHVNNAKGIEMEETVKGVFNVLLVGDTISGGNTGGSIFLRGNGTWNLTDNVWEGSLGVGLQFNAEIDQGINAKITVNGDVYAGNQVDGLRGIINTQGEIRFTLVEIVSRSNGNNGLWLEGFGGVGGQLFLETSESQFVGNASAGLRLSNGSTVIDLFRAEVERNFMTGNTEGGIFTFGVNLLNSIVNNEIIDNQGPGILLAEGSQARVDSNLLSGNTFGILTTENSFGSFENNTLTENNIAIALTGTGVGTPFLGNLIFNNTSLGIDLGNDGVTPNDQGDVDTGPNNLQNFPELSQATFANNTLVVDGTLNSRPDAIFRLEFFANTACDASGFGEGEQFIGFHEVMTGANGEVNFSAGFNGLVIPVNAFITAIATDTSFNSSEFSACVQVGGNGGPSAADLSLTKSLSTPPSYKVGDTLTFVLKLVNTGPDPASGVEVTDLLPSALSFIAAQPDQGSYNANTGVWTVGNVNTGDTTTLSIEVIIASEGTITNTAEVTASDQNDPDSTPDNANPLEDDQSSVVFEAEAQDIEIEELFSQLAVDIQALVKANALSKGQGKALLIFIRLAEKKIDRNKPQKAIVSLKLFIKLVKILVRVGKLDSEQGEALISSANQIIEVLSNGHHTFAQAKVSTSTKPDPGIRLQVYPNPITDKATVQFELSETMPVRILVYNLQGQEVIRLLEGKLSAGVHQASWDAHEVSNGVYLVCVQTASGFYKEKVLLFR</sequence>
<dbReference type="Gene3D" id="2.60.40.4070">
    <property type="match status" value="1"/>
</dbReference>
<comment type="caution">
    <text evidence="5">The sequence shown here is derived from an EMBL/GenBank/DDBJ whole genome shotgun (WGS) entry which is preliminary data.</text>
</comment>
<dbReference type="InterPro" id="IPR026444">
    <property type="entry name" value="Secre_tail"/>
</dbReference>
<dbReference type="PANTHER" id="PTHR34819">
    <property type="entry name" value="LARGE CYSTEINE-RICH PERIPLASMIC PROTEIN OMCB"/>
    <property type="match status" value="1"/>
</dbReference>
<dbReference type="RefSeq" id="WP_346821717.1">
    <property type="nucleotide sequence ID" value="NZ_JBDKWZ010000007.1"/>
</dbReference>
<dbReference type="SMART" id="SM00710">
    <property type="entry name" value="PbH1"/>
    <property type="match status" value="7"/>
</dbReference>
<dbReference type="AlphaFoldDB" id="A0AAW9SC87"/>
<feature type="domain" description="DUF11" evidence="2">
    <location>
        <begin position="817"/>
        <end position="928"/>
    </location>
</feature>
<feature type="transmembrane region" description="Helical" evidence="1">
    <location>
        <begin position="12"/>
        <end position="30"/>
    </location>
</feature>
<dbReference type="InterPro" id="IPR006626">
    <property type="entry name" value="PbH1"/>
</dbReference>
<dbReference type="InterPro" id="IPR012334">
    <property type="entry name" value="Pectin_lyas_fold"/>
</dbReference>
<dbReference type="PANTHER" id="PTHR34819:SF3">
    <property type="entry name" value="CELL SURFACE PROTEIN"/>
    <property type="match status" value="1"/>
</dbReference>
<evidence type="ECO:0000313" key="6">
    <source>
        <dbReference type="Proteomes" id="UP001403385"/>
    </source>
</evidence>
<evidence type="ECO:0000256" key="1">
    <source>
        <dbReference type="SAM" id="Phobius"/>
    </source>
</evidence>
<evidence type="ECO:0000259" key="3">
    <source>
        <dbReference type="Pfam" id="PF05048"/>
    </source>
</evidence>
<dbReference type="Pfam" id="PF01345">
    <property type="entry name" value="DUF11"/>
    <property type="match status" value="1"/>
</dbReference>
<dbReference type="Proteomes" id="UP001403385">
    <property type="component" value="Unassembled WGS sequence"/>
</dbReference>
<protein>
    <submittedName>
        <fullName evidence="5">T9SS type A sorting domain-containing protein</fullName>
    </submittedName>
</protein>
<keyword evidence="1" id="KW-0812">Transmembrane</keyword>
<dbReference type="Gene3D" id="2.160.20.10">
    <property type="entry name" value="Single-stranded right-handed beta-helix, Pectin lyase-like"/>
    <property type="match status" value="2"/>
</dbReference>
<evidence type="ECO:0000259" key="4">
    <source>
        <dbReference type="Pfam" id="PF18962"/>
    </source>
</evidence>
<keyword evidence="1" id="KW-0472">Membrane</keyword>
<dbReference type="Pfam" id="PF18962">
    <property type="entry name" value="Por_Secre_tail"/>
    <property type="match status" value="1"/>
</dbReference>
<evidence type="ECO:0000313" key="5">
    <source>
        <dbReference type="EMBL" id="MEN7548943.1"/>
    </source>
</evidence>